<accession>A0AAE0CYE9</accession>
<dbReference type="GO" id="GO:0016747">
    <property type="term" value="F:acyltransferase activity, transferring groups other than amino-acyl groups"/>
    <property type="evidence" value="ECO:0007669"/>
    <property type="project" value="InterPro"/>
</dbReference>
<dbReference type="Gene3D" id="3.40.630.30">
    <property type="match status" value="1"/>
</dbReference>
<dbReference type="InterPro" id="IPR016181">
    <property type="entry name" value="Acyl_CoA_acyltransferase"/>
</dbReference>
<dbReference type="Pfam" id="PF13508">
    <property type="entry name" value="Acetyltransf_7"/>
    <property type="match status" value="1"/>
</dbReference>
<comment type="caution">
    <text evidence="2">The sequence shown here is derived from an EMBL/GenBank/DDBJ whole genome shotgun (WGS) entry which is preliminary data.</text>
</comment>
<sequence>MPVSRTQLSRVHTGDSIQNLNRLSGKKPVMEHVRKSVTLVELKRSLVPPKWENTVRVIGMSECKEAGLSLAHAFAADELSQYLLDADDMASYSAEHKWKLHVDIMTYITASHCFDGLVTTIGPDHDGVALWMPPGSVDNGWLTILRSGIWRLYYQLTAEGRRRYYDELMPLLHDTKHEVMGERDNDCYYLVYLGTKPSARGRGYARKLLNDMIQRADAENRAVYLESSSLSNNVYYSKFGFEYKREICLTRGNTPVSLFVMVREPIPRKTGVYSAVVASNIKMQVNTAMKEVALV</sequence>
<dbReference type="InterPro" id="IPR052523">
    <property type="entry name" value="Trichothecene_AcTrans"/>
</dbReference>
<feature type="domain" description="N-acetyltransferase" evidence="1">
    <location>
        <begin position="179"/>
        <end position="263"/>
    </location>
</feature>
<dbReference type="InterPro" id="IPR000182">
    <property type="entry name" value="GNAT_dom"/>
</dbReference>
<dbReference type="CDD" id="cd04301">
    <property type="entry name" value="NAT_SF"/>
    <property type="match status" value="1"/>
</dbReference>
<dbReference type="PANTHER" id="PTHR42791">
    <property type="entry name" value="GNAT FAMILY ACETYLTRANSFERASE"/>
    <property type="match status" value="1"/>
</dbReference>
<reference evidence="2" key="1">
    <citation type="submission" date="2023-02" db="EMBL/GenBank/DDBJ databases">
        <title>Colletotrichum kahawae CIFC_Que2 genome sequencing and assembly.</title>
        <authorList>
            <person name="Baroncelli R."/>
        </authorList>
    </citation>
    <scope>NUCLEOTIDE SEQUENCE</scope>
    <source>
        <strain evidence="2">CIFC_Que2</strain>
    </source>
</reference>
<organism evidence="2 3">
    <name type="scientific">Colletotrichum kahawae</name>
    <name type="common">Coffee berry disease fungus</name>
    <dbReference type="NCBI Taxonomy" id="34407"/>
    <lineage>
        <taxon>Eukaryota</taxon>
        <taxon>Fungi</taxon>
        <taxon>Dikarya</taxon>
        <taxon>Ascomycota</taxon>
        <taxon>Pezizomycotina</taxon>
        <taxon>Sordariomycetes</taxon>
        <taxon>Hypocreomycetidae</taxon>
        <taxon>Glomerellales</taxon>
        <taxon>Glomerellaceae</taxon>
        <taxon>Colletotrichum</taxon>
        <taxon>Colletotrichum gloeosporioides species complex</taxon>
    </lineage>
</organism>
<evidence type="ECO:0000259" key="1">
    <source>
        <dbReference type="PROSITE" id="PS51186"/>
    </source>
</evidence>
<dbReference type="AlphaFoldDB" id="A0AAE0CYE9"/>
<gene>
    <name evidence="2" type="ORF">CKAH01_09567</name>
</gene>
<dbReference type="Proteomes" id="UP001281614">
    <property type="component" value="Unassembled WGS sequence"/>
</dbReference>
<dbReference type="EMBL" id="VYYT01000677">
    <property type="protein sequence ID" value="KAK2730320.1"/>
    <property type="molecule type" value="Genomic_DNA"/>
</dbReference>
<keyword evidence="3" id="KW-1185">Reference proteome</keyword>
<proteinExistence type="predicted"/>
<dbReference type="PANTHER" id="PTHR42791:SF1">
    <property type="entry name" value="N-ACETYLTRANSFERASE DOMAIN-CONTAINING PROTEIN"/>
    <property type="match status" value="1"/>
</dbReference>
<evidence type="ECO:0000313" key="2">
    <source>
        <dbReference type="EMBL" id="KAK2730320.1"/>
    </source>
</evidence>
<evidence type="ECO:0000313" key="3">
    <source>
        <dbReference type="Proteomes" id="UP001281614"/>
    </source>
</evidence>
<name>A0AAE0CYE9_COLKA</name>
<protein>
    <submittedName>
        <fullName evidence="2">N-acetyltransferase</fullName>
    </submittedName>
</protein>
<dbReference type="PROSITE" id="PS51186">
    <property type="entry name" value="GNAT"/>
    <property type="match status" value="1"/>
</dbReference>
<dbReference type="SUPFAM" id="SSF55729">
    <property type="entry name" value="Acyl-CoA N-acyltransferases (Nat)"/>
    <property type="match status" value="1"/>
</dbReference>